<dbReference type="EMBL" id="JANSHE010004359">
    <property type="protein sequence ID" value="KAJ2978355.1"/>
    <property type="molecule type" value="Genomic_DNA"/>
</dbReference>
<sequence>MKHDAAAAAKYANNKPQTRRTLSTAQTSIELSHSDSLSQPSERDRVRRWRANARLKTAPAREAARERDLENDIPGDWVEESEGDQEKGGRGEAQEYKKERIMFGIFMGLWALVVLMALAVIFWHSYGRDLLEARRRRRWLREQRSGIEGIVMHSHAHNGALSPGSDGGAHDVEKSQVNLPSFTPLPSPRSGLFQSVESVTGTLNNFIVEPFLPHPSDAEYYVCINSEREGDYILFTHEGGVDIGDVDAKALKLSLPVGEAFPSRQTIADTLLKHVPAAKKETLVDFLIRLYSVYVDLHFAYLEINPLVVLDGVNGGEPTIHYLDMAAKLDQTAESICGPKWAIARDLSVYESGPQATTTKGKVIGADRGPPMKLDASTGASLKLTVLNPEGRIWTMVAGGGASVVYSDAIAAHGFAHELANYGEYSGAPSEGQTYEYAKTILDLMTRGQPRPDGKILIIGGGIANFTNVAATFKGIIR</sequence>
<protein>
    <submittedName>
        <fullName evidence="1">Uncharacterized protein</fullName>
    </submittedName>
</protein>
<evidence type="ECO:0000313" key="1">
    <source>
        <dbReference type="EMBL" id="KAJ2978355.1"/>
    </source>
</evidence>
<accession>A0ACC1NHD7</accession>
<reference evidence="1" key="1">
    <citation type="submission" date="2022-08" db="EMBL/GenBank/DDBJ databases">
        <title>Genome Sequence of Pycnoporus sanguineus.</title>
        <authorList>
            <person name="Buettner E."/>
        </authorList>
    </citation>
    <scope>NUCLEOTIDE SEQUENCE</scope>
    <source>
        <strain evidence="1">CG-C14</strain>
    </source>
</reference>
<dbReference type="Proteomes" id="UP001144978">
    <property type="component" value="Unassembled WGS sequence"/>
</dbReference>
<keyword evidence="2" id="KW-1185">Reference proteome</keyword>
<gene>
    <name evidence="1" type="ORF">NUW54_g11296</name>
</gene>
<comment type="caution">
    <text evidence="1">The sequence shown here is derived from an EMBL/GenBank/DDBJ whole genome shotgun (WGS) entry which is preliminary data.</text>
</comment>
<organism evidence="1 2">
    <name type="scientific">Trametes sanguinea</name>
    <dbReference type="NCBI Taxonomy" id="158606"/>
    <lineage>
        <taxon>Eukaryota</taxon>
        <taxon>Fungi</taxon>
        <taxon>Dikarya</taxon>
        <taxon>Basidiomycota</taxon>
        <taxon>Agaricomycotina</taxon>
        <taxon>Agaricomycetes</taxon>
        <taxon>Polyporales</taxon>
        <taxon>Polyporaceae</taxon>
        <taxon>Trametes</taxon>
    </lineage>
</organism>
<evidence type="ECO:0000313" key="2">
    <source>
        <dbReference type="Proteomes" id="UP001144978"/>
    </source>
</evidence>
<proteinExistence type="predicted"/>
<name>A0ACC1NHD7_9APHY</name>